<keyword evidence="2" id="KW-1185">Reference proteome</keyword>
<comment type="caution">
    <text evidence="1">The sequence shown here is derived from an EMBL/GenBank/DDBJ whole genome shotgun (WGS) entry which is preliminary data.</text>
</comment>
<dbReference type="PANTHER" id="PTHR37760:SF1">
    <property type="entry name" value="CHAPERONE"/>
    <property type="match status" value="1"/>
</dbReference>
<proteinExistence type="predicted"/>
<gene>
    <name evidence="1" type="ORF">Tsubulata_001088</name>
</gene>
<sequence>MDHITANEIAGLGVGSFLLCATIYAPKVDAFISNSQRSSLGMCKRCGDLRLIACTGCKGTGRVKEGGLLSFNMLDDLYESLGGESTVKTTRCTKCQAKGSFCCPDCSKLRSV</sequence>
<accession>A0A9Q0FKC0</accession>
<evidence type="ECO:0000313" key="2">
    <source>
        <dbReference type="Proteomes" id="UP001141552"/>
    </source>
</evidence>
<dbReference type="Proteomes" id="UP001141552">
    <property type="component" value="Unassembled WGS sequence"/>
</dbReference>
<dbReference type="OrthoDB" id="566409at2759"/>
<dbReference type="AlphaFoldDB" id="A0A9Q0FKC0"/>
<organism evidence="1 2">
    <name type="scientific">Turnera subulata</name>
    <dbReference type="NCBI Taxonomy" id="218843"/>
    <lineage>
        <taxon>Eukaryota</taxon>
        <taxon>Viridiplantae</taxon>
        <taxon>Streptophyta</taxon>
        <taxon>Embryophyta</taxon>
        <taxon>Tracheophyta</taxon>
        <taxon>Spermatophyta</taxon>
        <taxon>Magnoliopsida</taxon>
        <taxon>eudicotyledons</taxon>
        <taxon>Gunneridae</taxon>
        <taxon>Pentapetalae</taxon>
        <taxon>rosids</taxon>
        <taxon>fabids</taxon>
        <taxon>Malpighiales</taxon>
        <taxon>Passifloraceae</taxon>
        <taxon>Turnera</taxon>
    </lineage>
</organism>
<reference evidence="1" key="1">
    <citation type="submission" date="2022-02" db="EMBL/GenBank/DDBJ databases">
        <authorList>
            <person name="Henning P.M."/>
            <person name="McCubbin A.G."/>
            <person name="Shore J.S."/>
        </authorList>
    </citation>
    <scope>NUCLEOTIDE SEQUENCE</scope>
    <source>
        <strain evidence="1">F60SS</strain>
        <tissue evidence="1">Leaves</tissue>
    </source>
</reference>
<protein>
    <submittedName>
        <fullName evidence="1">Uncharacterized protein</fullName>
    </submittedName>
</protein>
<dbReference type="EMBL" id="JAKUCV010005019">
    <property type="protein sequence ID" value="KAJ4833104.1"/>
    <property type="molecule type" value="Genomic_DNA"/>
</dbReference>
<name>A0A9Q0FKC0_9ROSI</name>
<dbReference type="PANTHER" id="PTHR37760">
    <property type="entry name" value="CHAPERONE"/>
    <property type="match status" value="1"/>
</dbReference>
<evidence type="ECO:0000313" key="1">
    <source>
        <dbReference type="EMBL" id="KAJ4833104.1"/>
    </source>
</evidence>
<reference evidence="1" key="2">
    <citation type="journal article" date="2023" name="Plants (Basel)">
        <title>Annotation of the Turnera subulata (Passifloraceae) Draft Genome Reveals the S-Locus Evolved after the Divergence of Turneroideae from Passifloroideae in a Stepwise Manner.</title>
        <authorList>
            <person name="Henning P.M."/>
            <person name="Roalson E.H."/>
            <person name="Mir W."/>
            <person name="McCubbin A.G."/>
            <person name="Shore J.S."/>
        </authorList>
    </citation>
    <scope>NUCLEOTIDE SEQUENCE</scope>
    <source>
        <strain evidence="1">F60SS</strain>
    </source>
</reference>